<gene>
    <name evidence="14" type="primary">LOC113206953</name>
</gene>
<feature type="domain" description="ABC transporter" evidence="11">
    <location>
        <begin position="436"/>
        <end position="660"/>
    </location>
</feature>
<feature type="transmembrane region" description="Helical" evidence="10">
    <location>
        <begin position="906"/>
        <end position="938"/>
    </location>
</feature>
<dbReference type="InterPro" id="IPR044746">
    <property type="entry name" value="ABCC_6TM_D1"/>
</dbReference>
<evidence type="ECO:0000256" key="10">
    <source>
        <dbReference type="SAM" id="Phobius"/>
    </source>
</evidence>
<evidence type="ECO:0000256" key="7">
    <source>
        <dbReference type="ARBA" id="ARBA00022989"/>
    </source>
</evidence>
<sequence>MDSSKRVGNPNPRDSASVVSKLFNFWLASLFRRGWKKTLEVEDIYDPPKRDRSELLGDKLNMYWERELAWQSEKKGRSPNLVRALTKTFSTDLILLSFPLIIEMSLNVIQSLLLGKLLSHFRPTPLISREDAMIYAGSMMTCVLISIICRNRYEITAYHTGLRIRAACCSVIYRKALKLSSGAMGDMATGQVVNLISNDVSRFDIMCIFFHYMWGGPVLSAVIVFLFWWDGMLPALLGLCVVFAVTLAQSYIGRLSSTFRRLIALRTDERVRLVNEVISGIQVIKMYAWERPFLSLMRIARKRELFQLRKVAAVRAVFMTFHMCTTRMALFVAVLSLSIFGTQITSDKVFVIHSYFNILQWGLTGMFVRGTAELSESYTSVKRIQQFLMKPEFHSDTIDNSIRSSIKEKNGKSDESETLLNGKTSSIQSSDSASSLVLENVEAKWNSDSATQLTLDKISIEVPKGRLLAIIGPVGAGKSSILQAILGELKLSKGCVKVGGKISYASQDAWVFAATVRQNILFGSPYDKKRYDKVVRACALLKDFEQFPESDLTVVGERGVSLSGGQRARINLARAVYREADVYLLDDPLSAVDTHVGQHLFDECMRGALREKTVILVTHQLQYLKNADLILLMQNGRSLAKGTYQEIINSGIDYAKLLEEEEEDTDDTKSETSQTNESLLACQDPTLRRSISRERKKSNVSSFTSSVQSVCSEKSEDKEEQQATSPLVDKLEASSKGMVKGSVYMQYVKASGSLMLFLVTVFFFLITQFAASGTDYWVAFWTKIEDSRNASVQENNMSNSSNIQADNSTFRSFFPYLDLNTENCAYIYAGIVLATLVLCIVRSTVYYSLVLTISRRLHEFMFSAVIGAPMRFFDTNPSGRILNRFTKDMGSVDEILPKIILDSSQVILNLAGAIVLTVITNYLLILPLILMFIILHFIQKFYLKSSKELKRIEGIVRSPVFSHMNVTLQGMVTIRAFGAQTLLKKEFDKHQDLHTGAWFLHLSGSNAFSLALEMSTLCYNIIVLVSLFASTQVNSGGEVGLAITQCMMLLGMLQWGIRQSTEVANNMMSAERILEYVQLTPEQGELKEEKKPAKEWPEKGCVKMNHVFLKYSLEDSPVLKDLNLIIQPGEKIGIVGRTGAGKSSLIATLFRMAIVDGNIIIDDIDTGDVTLARLRSSISIIPQDPVLFSGTMRYNLDPFNEYPDEKLWKALEEVELKDLLSKEMGLNSRVLERGSNFSTGQRQLVCLARAILRANKILMMDEATANVDPQTDKLIQTTIREKFRSCTVLTVAHRLNTVIDSDRVLVMDNGTVVEYDYPWKLLERPGGIFRGMINQLEGHGAEQLRQAAKQHFKELQPGVNNESKKES</sequence>
<keyword evidence="8 10" id="KW-0472">Membrane</keyword>
<evidence type="ECO:0000256" key="9">
    <source>
        <dbReference type="SAM" id="MobiDB-lite"/>
    </source>
</evidence>
<dbReference type="SUPFAM" id="SSF52540">
    <property type="entry name" value="P-loop containing nucleoside triphosphate hydrolases"/>
    <property type="match status" value="2"/>
</dbReference>
<evidence type="ECO:0000313" key="13">
    <source>
        <dbReference type="Proteomes" id="UP000504606"/>
    </source>
</evidence>
<keyword evidence="3" id="KW-0813">Transport</keyword>
<feature type="domain" description="ABC transporter" evidence="11">
    <location>
        <begin position="1102"/>
        <end position="1334"/>
    </location>
</feature>
<dbReference type="Gene3D" id="1.20.1560.10">
    <property type="entry name" value="ABC transporter type 1, transmembrane domain"/>
    <property type="match status" value="2"/>
</dbReference>
<dbReference type="SMART" id="SM00382">
    <property type="entry name" value="AAA"/>
    <property type="match status" value="2"/>
</dbReference>
<feature type="transmembrane region" description="Helical" evidence="10">
    <location>
        <begin position="349"/>
        <end position="368"/>
    </location>
</feature>
<dbReference type="Gene3D" id="3.40.50.300">
    <property type="entry name" value="P-loop containing nucleotide triphosphate hydrolases"/>
    <property type="match status" value="2"/>
</dbReference>
<dbReference type="CDD" id="cd18579">
    <property type="entry name" value="ABC_6TM_ABCC_D1"/>
    <property type="match status" value="1"/>
</dbReference>
<evidence type="ECO:0000256" key="8">
    <source>
        <dbReference type="ARBA" id="ARBA00023136"/>
    </source>
</evidence>
<comment type="subcellular location">
    <subcellularLocation>
        <location evidence="1">Membrane</location>
        <topology evidence="1">Multi-pass membrane protein</topology>
    </subcellularLocation>
</comment>
<evidence type="ECO:0000256" key="4">
    <source>
        <dbReference type="ARBA" id="ARBA00022692"/>
    </source>
</evidence>
<accession>A0A6J1SI72</accession>
<feature type="transmembrane region" description="Helical" evidence="10">
    <location>
        <begin position="312"/>
        <end position="337"/>
    </location>
</feature>
<dbReference type="GeneID" id="113206953"/>
<dbReference type="Pfam" id="PF00664">
    <property type="entry name" value="ABC_membrane"/>
    <property type="match status" value="2"/>
</dbReference>
<dbReference type="InterPro" id="IPR050173">
    <property type="entry name" value="ABC_transporter_C-like"/>
</dbReference>
<dbReference type="SUPFAM" id="SSF90123">
    <property type="entry name" value="ABC transporter transmembrane region"/>
    <property type="match status" value="2"/>
</dbReference>
<feature type="compositionally biased region" description="Basic and acidic residues" evidence="9">
    <location>
        <begin position="406"/>
        <end position="415"/>
    </location>
</feature>
<dbReference type="Proteomes" id="UP000504606">
    <property type="component" value="Unplaced"/>
</dbReference>
<comment type="similarity">
    <text evidence="2">Belongs to the ABC transporter superfamily. ABCC family. Conjugate transporter (TC 3.A.1.208) subfamily.</text>
</comment>
<evidence type="ECO:0000256" key="5">
    <source>
        <dbReference type="ARBA" id="ARBA00022741"/>
    </source>
</evidence>
<evidence type="ECO:0000256" key="3">
    <source>
        <dbReference type="ARBA" id="ARBA00022448"/>
    </source>
</evidence>
<dbReference type="GO" id="GO:0005524">
    <property type="term" value="F:ATP binding"/>
    <property type="evidence" value="ECO:0007669"/>
    <property type="project" value="UniProtKB-KW"/>
</dbReference>
<dbReference type="FunFam" id="3.40.50.300:FF:000163">
    <property type="entry name" value="Multidrug resistance-associated protein member 4"/>
    <property type="match status" value="1"/>
</dbReference>
<keyword evidence="7 10" id="KW-1133">Transmembrane helix</keyword>
<proteinExistence type="inferred from homology"/>
<dbReference type="GO" id="GO:0016020">
    <property type="term" value="C:membrane"/>
    <property type="evidence" value="ECO:0007669"/>
    <property type="project" value="UniProtKB-SubCell"/>
</dbReference>
<dbReference type="InterPro" id="IPR003439">
    <property type="entry name" value="ABC_transporter-like_ATP-bd"/>
</dbReference>
<dbReference type="FunFam" id="1.20.1560.10:FF:000026">
    <property type="entry name" value="Multidrug resistance-associated protein lethal(2)03659"/>
    <property type="match status" value="1"/>
</dbReference>
<dbReference type="OrthoDB" id="6500128at2759"/>
<reference evidence="14" key="1">
    <citation type="submission" date="2025-08" db="UniProtKB">
        <authorList>
            <consortium name="RefSeq"/>
        </authorList>
    </citation>
    <scope>IDENTIFICATION</scope>
    <source>
        <tissue evidence="14">Whole organism</tissue>
    </source>
</reference>
<feature type="region of interest" description="Disordered" evidence="9">
    <location>
        <begin position="406"/>
        <end position="428"/>
    </location>
</feature>
<dbReference type="PANTHER" id="PTHR24223">
    <property type="entry name" value="ATP-BINDING CASSETTE SUB-FAMILY C"/>
    <property type="match status" value="1"/>
</dbReference>
<dbReference type="PROSITE" id="PS00211">
    <property type="entry name" value="ABC_TRANSPORTER_1"/>
    <property type="match status" value="1"/>
</dbReference>
<feature type="transmembrane region" description="Helical" evidence="10">
    <location>
        <begin position="754"/>
        <end position="771"/>
    </location>
</feature>
<feature type="transmembrane region" description="Helical" evidence="10">
    <location>
        <begin position="93"/>
        <end position="112"/>
    </location>
</feature>
<feature type="transmembrane region" description="Helical" evidence="10">
    <location>
        <begin position="209"/>
        <end position="229"/>
    </location>
</feature>
<dbReference type="PANTHER" id="PTHR24223:SF456">
    <property type="entry name" value="MULTIDRUG RESISTANCE-ASSOCIATED PROTEIN LETHAL(2)03659"/>
    <property type="match status" value="1"/>
</dbReference>
<dbReference type="FunFam" id="1.20.1560.10:FF:000014">
    <property type="entry name" value="Multidrug resistance-associated protein member 4"/>
    <property type="match status" value="1"/>
</dbReference>
<dbReference type="RefSeq" id="XP_026279040.1">
    <property type="nucleotide sequence ID" value="XM_026423255.2"/>
</dbReference>
<dbReference type="Pfam" id="PF00005">
    <property type="entry name" value="ABC_tran"/>
    <property type="match status" value="2"/>
</dbReference>
<keyword evidence="13" id="KW-1185">Reference proteome</keyword>
<feature type="region of interest" description="Disordered" evidence="9">
    <location>
        <begin position="660"/>
        <end position="679"/>
    </location>
</feature>
<keyword evidence="6 14" id="KW-0067">ATP-binding</keyword>
<dbReference type="PROSITE" id="PS50929">
    <property type="entry name" value="ABC_TM1F"/>
    <property type="match status" value="2"/>
</dbReference>
<evidence type="ECO:0000256" key="2">
    <source>
        <dbReference type="ARBA" id="ARBA00009726"/>
    </source>
</evidence>
<dbReference type="KEGG" id="foc:113206953"/>
<feature type="transmembrane region" description="Helical" evidence="10">
    <location>
        <begin position="825"/>
        <end position="849"/>
    </location>
</feature>
<dbReference type="InterPro" id="IPR011527">
    <property type="entry name" value="ABC1_TM_dom"/>
</dbReference>
<feature type="domain" description="ABC transmembrane type-1" evidence="12">
    <location>
        <begin position="825"/>
        <end position="1065"/>
    </location>
</feature>
<name>A0A6J1SI72_FRAOC</name>
<dbReference type="CDD" id="cd03244">
    <property type="entry name" value="ABCC_MRP_domain2"/>
    <property type="match status" value="1"/>
</dbReference>
<dbReference type="CDD" id="cd03250">
    <property type="entry name" value="ABCC_MRP_domain1"/>
    <property type="match status" value="1"/>
</dbReference>
<evidence type="ECO:0000313" key="14">
    <source>
        <dbReference type="RefSeq" id="XP_026279040.1"/>
    </source>
</evidence>
<feature type="transmembrane region" description="Helical" evidence="10">
    <location>
        <begin position="235"/>
        <end position="252"/>
    </location>
</feature>
<organism evidence="13 14">
    <name type="scientific">Frankliniella occidentalis</name>
    <name type="common">Western flower thrips</name>
    <name type="synonym">Euthrips occidentalis</name>
    <dbReference type="NCBI Taxonomy" id="133901"/>
    <lineage>
        <taxon>Eukaryota</taxon>
        <taxon>Metazoa</taxon>
        <taxon>Ecdysozoa</taxon>
        <taxon>Arthropoda</taxon>
        <taxon>Hexapoda</taxon>
        <taxon>Insecta</taxon>
        <taxon>Pterygota</taxon>
        <taxon>Neoptera</taxon>
        <taxon>Paraneoptera</taxon>
        <taxon>Thysanoptera</taxon>
        <taxon>Terebrantia</taxon>
        <taxon>Thripoidea</taxon>
        <taxon>Thripidae</taxon>
        <taxon>Frankliniella</taxon>
    </lineage>
</organism>
<evidence type="ECO:0000256" key="1">
    <source>
        <dbReference type="ARBA" id="ARBA00004141"/>
    </source>
</evidence>
<dbReference type="InterPro" id="IPR003593">
    <property type="entry name" value="AAA+_ATPase"/>
</dbReference>
<dbReference type="InterPro" id="IPR027417">
    <property type="entry name" value="P-loop_NTPase"/>
</dbReference>
<dbReference type="FunFam" id="3.40.50.300:FF:000482">
    <property type="entry name" value="Multidrug resistance-associated protein member 4"/>
    <property type="match status" value="1"/>
</dbReference>
<dbReference type="GO" id="GO:0016887">
    <property type="term" value="F:ATP hydrolysis activity"/>
    <property type="evidence" value="ECO:0007669"/>
    <property type="project" value="InterPro"/>
</dbReference>
<keyword evidence="5" id="KW-0547">Nucleotide-binding</keyword>
<dbReference type="InterPro" id="IPR036640">
    <property type="entry name" value="ABC1_TM_sf"/>
</dbReference>
<protein>
    <submittedName>
        <fullName evidence="14">ATP-binding cassette sub-family C member 4</fullName>
    </submittedName>
</protein>
<evidence type="ECO:0000256" key="6">
    <source>
        <dbReference type="ARBA" id="ARBA00022840"/>
    </source>
</evidence>
<feature type="domain" description="ABC transmembrane type-1" evidence="12">
    <location>
        <begin position="100"/>
        <end position="367"/>
    </location>
</feature>
<feature type="transmembrane region" description="Helical" evidence="10">
    <location>
        <begin position="132"/>
        <end position="149"/>
    </location>
</feature>
<dbReference type="GO" id="GO:0140359">
    <property type="term" value="F:ABC-type transporter activity"/>
    <property type="evidence" value="ECO:0007669"/>
    <property type="project" value="InterPro"/>
</dbReference>
<evidence type="ECO:0000259" key="11">
    <source>
        <dbReference type="PROSITE" id="PS50893"/>
    </source>
</evidence>
<dbReference type="InterPro" id="IPR017871">
    <property type="entry name" value="ABC_transporter-like_CS"/>
</dbReference>
<keyword evidence="4 10" id="KW-0812">Transmembrane</keyword>
<dbReference type="PROSITE" id="PS50893">
    <property type="entry name" value="ABC_TRANSPORTER_2"/>
    <property type="match status" value="2"/>
</dbReference>
<evidence type="ECO:0000259" key="12">
    <source>
        <dbReference type="PROSITE" id="PS50929"/>
    </source>
</evidence>